<proteinExistence type="predicted"/>
<dbReference type="PANTHER" id="PTHR47027">
    <property type="entry name" value="REVERSE TRANSCRIPTASE DOMAIN-CONTAINING PROTEIN"/>
    <property type="match status" value="1"/>
</dbReference>
<dbReference type="GO" id="GO:0071897">
    <property type="term" value="P:DNA biosynthetic process"/>
    <property type="evidence" value="ECO:0007669"/>
    <property type="project" value="UniProtKB-ARBA"/>
</dbReference>
<feature type="domain" description="Reverse transcriptase" evidence="1">
    <location>
        <begin position="1"/>
        <end position="139"/>
    </location>
</feature>
<keyword evidence="3" id="KW-1185">Reference proteome</keyword>
<dbReference type="AlphaFoldDB" id="A0A8S4QGT0"/>
<dbReference type="Proteomes" id="UP000838756">
    <property type="component" value="Unassembled WGS sequence"/>
</dbReference>
<dbReference type="InterPro" id="IPR000477">
    <property type="entry name" value="RT_dom"/>
</dbReference>
<evidence type="ECO:0000259" key="1">
    <source>
        <dbReference type="PROSITE" id="PS50878"/>
    </source>
</evidence>
<evidence type="ECO:0000313" key="3">
    <source>
        <dbReference type="Proteomes" id="UP000838756"/>
    </source>
</evidence>
<dbReference type="Pfam" id="PF00078">
    <property type="entry name" value="RVT_1"/>
    <property type="match status" value="1"/>
</dbReference>
<sequence>MGNQASYVRWGDATSSEYKLECGVRQGGLTSPDLFSLYVNDLIERLRSTKIGCHIGSTCMNNFSYADDMVLLSPSIRGLRKLVAICESYAAEHGLKYNVKKTVTMVFRSGRGPGTIPGVFLDGDLLERVERFRYLGHIVTEGLVDDEDVERERRALAVRCNMLARRFAKCSDQVKVTLFRAYCLCFYTCQLWVKSTRRAVNNIRVQYNNAYRILMKLPRYCSASDMFARSRVPDFFAIIRSRIATFWSRLRASDNEILSTLAEGLDCSIFKHWLSVHHEANRK</sequence>
<reference evidence="2" key="1">
    <citation type="submission" date="2022-03" db="EMBL/GenBank/DDBJ databases">
        <authorList>
            <person name="Lindestad O."/>
        </authorList>
    </citation>
    <scope>NUCLEOTIDE SEQUENCE</scope>
</reference>
<dbReference type="PANTHER" id="PTHR47027:SF20">
    <property type="entry name" value="REVERSE TRANSCRIPTASE-LIKE PROTEIN WITH RNA-DIRECTED DNA POLYMERASE DOMAIN"/>
    <property type="match status" value="1"/>
</dbReference>
<organism evidence="2 3">
    <name type="scientific">Pararge aegeria aegeria</name>
    <dbReference type="NCBI Taxonomy" id="348720"/>
    <lineage>
        <taxon>Eukaryota</taxon>
        <taxon>Metazoa</taxon>
        <taxon>Ecdysozoa</taxon>
        <taxon>Arthropoda</taxon>
        <taxon>Hexapoda</taxon>
        <taxon>Insecta</taxon>
        <taxon>Pterygota</taxon>
        <taxon>Neoptera</taxon>
        <taxon>Endopterygota</taxon>
        <taxon>Lepidoptera</taxon>
        <taxon>Glossata</taxon>
        <taxon>Ditrysia</taxon>
        <taxon>Papilionoidea</taxon>
        <taxon>Nymphalidae</taxon>
        <taxon>Satyrinae</taxon>
        <taxon>Satyrini</taxon>
        <taxon>Parargina</taxon>
        <taxon>Pararge</taxon>
    </lineage>
</organism>
<protein>
    <submittedName>
        <fullName evidence="2">Jg5078 protein</fullName>
    </submittedName>
</protein>
<dbReference type="EMBL" id="CAKXAJ010002380">
    <property type="protein sequence ID" value="CAH2208138.1"/>
    <property type="molecule type" value="Genomic_DNA"/>
</dbReference>
<dbReference type="PROSITE" id="PS50878">
    <property type="entry name" value="RT_POL"/>
    <property type="match status" value="1"/>
</dbReference>
<dbReference type="OrthoDB" id="10014409at2759"/>
<evidence type="ECO:0000313" key="2">
    <source>
        <dbReference type="EMBL" id="CAH2208138.1"/>
    </source>
</evidence>
<name>A0A8S4QGT0_9NEOP</name>
<accession>A0A8S4QGT0</accession>
<dbReference type="SUPFAM" id="SSF56672">
    <property type="entry name" value="DNA/RNA polymerases"/>
    <property type="match status" value="1"/>
</dbReference>
<gene>
    <name evidence="2" type="primary">jg5078</name>
    <name evidence="2" type="ORF">PAEG_LOCUS755</name>
</gene>
<comment type="caution">
    <text evidence="2">The sequence shown here is derived from an EMBL/GenBank/DDBJ whole genome shotgun (WGS) entry which is preliminary data.</text>
</comment>
<dbReference type="InterPro" id="IPR043502">
    <property type="entry name" value="DNA/RNA_pol_sf"/>
</dbReference>